<evidence type="ECO:0000313" key="2">
    <source>
        <dbReference type="Proteomes" id="UP001597045"/>
    </source>
</evidence>
<keyword evidence="2" id="KW-1185">Reference proteome</keyword>
<protein>
    <recommendedName>
        <fullName evidence="3">DUF3558 domain-containing protein</fullName>
    </recommendedName>
</protein>
<name>A0ABW3M1H8_9PSEU</name>
<comment type="caution">
    <text evidence="1">The sequence shown here is derived from an EMBL/GenBank/DDBJ whole genome shotgun (WGS) entry which is preliminary data.</text>
</comment>
<proteinExistence type="predicted"/>
<dbReference type="EMBL" id="JBHTIS010000061">
    <property type="protein sequence ID" value="MFD1044468.1"/>
    <property type="molecule type" value="Genomic_DNA"/>
</dbReference>
<accession>A0ABW3M1H8</accession>
<dbReference type="Proteomes" id="UP001597045">
    <property type="component" value="Unassembled WGS sequence"/>
</dbReference>
<evidence type="ECO:0008006" key="3">
    <source>
        <dbReference type="Google" id="ProtNLM"/>
    </source>
</evidence>
<reference evidence="2" key="1">
    <citation type="journal article" date="2019" name="Int. J. Syst. Evol. Microbiol.">
        <title>The Global Catalogue of Microorganisms (GCM) 10K type strain sequencing project: providing services to taxonomists for standard genome sequencing and annotation.</title>
        <authorList>
            <consortium name="The Broad Institute Genomics Platform"/>
            <consortium name="The Broad Institute Genome Sequencing Center for Infectious Disease"/>
            <person name="Wu L."/>
            <person name="Ma J."/>
        </authorList>
    </citation>
    <scope>NUCLEOTIDE SEQUENCE [LARGE SCALE GENOMIC DNA]</scope>
    <source>
        <strain evidence="2">JCM 31486</strain>
    </source>
</reference>
<feature type="non-terminal residue" evidence="1">
    <location>
        <position position="361"/>
    </location>
</feature>
<sequence length="361" mass="37783">MMGLADPAYSMIHMGLCGTMGDVRKLVGIYGLALLGLVSCTGPEQSGRQPLNDDPVTAQGPQICSLLPVQSLAHVIARSPDGLSTIGDLTVGADKGQCEVLATNENGRQSVASIRVELNQPGTTSRVNTAIQAAKDRSARTPLANPLLTGTSTAPVISLAITCANRQVQIGVSVSDYDTRRSSLEADMTNLVNAAAAKYGEKVRCNPIPAPPLPEEQRGTVRTAAGNDGSGFPASGKSGPETSIGHIEALTTLPDGTIYVVSRKYPADTNPRNTDDNTAPWGQTLRIVRIRTDGTVETAWDPNRAPFSTNNNPVPGDISEKLRLQGADTLGSVSAIVVNGDQAWLIPTNPTAAKTTTLARP</sequence>
<organism evidence="1 2">
    <name type="scientific">Kibdelosporangium lantanae</name>
    <dbReference type="NCBI Taxonomy" id="1497396"/>
    <lineage>
        <taxon>Bacteria</taxon>
        <taxon>Bacillati</taxon>
        <taxon>Actinomycetota</taxon>
        <taxon>Actinomycetes</taxon>
        <taxon>Pseudonocardiales</taxon>
        <taxon>Pseudonocardiaceae</taxon>
        <taxon>Kibdelosporangium</taxon>
    </lineage>
</organism>
<gene>
    <name evidence="1" type="ORF">ACFQ1S_02105</name>
</gene>
<evidence type="ECO:0000313" key="1">
    <source>
        <dbReference type="EMBL" id="MFD1044468.1"/>
    </source>
</evidence>